<protein>
    <recommendedName>
        <fullName evidence="4">Kinase</fullName>
        <ecNumber evidence="4">2.7.-.-</ecNumber>
    </recommendedName>
</protein>
<accession>A0A6A4HXQ3</accession>
<dbReference type="EC" id="2.7.-.-" evidence="4"/>
<evidence type="ECO:0000256" key="3">
    <source>
        <dbReference type="ARBA" id="ARBA00022777"/>
    </source>
</evidence>
<feature type="compositionally biased region" description="Polar residues" evidence="5">
    <location>
        <begin position="142"/>
        <end position="154"/>
    </location>
</feature>
<reference evidence="6" key="1">
    <citation type="journal article" date="2019" name="Environ. Microbiol.">
        <title>Fungal ecological strategies reflected in gene transcription - a case study of two litter decomposers.</title>
        <authorList>
            <person name="Barbi F."/>
            <person name="Kohler A."/>
            <person name="Barry K."/>
            <person name="Baskaran P."/>
            <person name="Daum C."/>
            <person name="Fauchery L."/>
            <person name="Ihrmark K."/>
            <person name="Kuo A."/>
            <person name="LaButti K."/>
            <person name="Lipzen A."/>
            <person name="Morin E."/>
            <person name="Grigoriev I.V."/>
            <person name="Henrissat B."/>
            <person name="Lindahl B."/>
            <person name="Martin F."/>
        </authorList>
    </citation>
    <scope>NUCLEOTIDE SEQUENCE</scope>
    <source>
        <strain evidence="6">JB14</strain>
    </source>
</reference>
<feature type="compositionally biased region" description="Low complexity" evidence="5">
    <location>
        <begin position="114"/>
        <end position="126"/>
    </location>
</feature>
<dbReference type="EMBL" id="ML769426">
    <property type="protein sequence ID" value="KAE9403319.1"/>
    <property type="molecule type" value="Genomic_DNA"/>
</dbReference>
<evidence type="ECO:0000256" key="2">
    <source>
        <dbReference type="ARBA" id="ARBA00022679"/>
    </source>
</evidence>
<keyword evidence="3 4" id="KW-0418">Kinase</keyword>
<dbReference type="Gene3D" id="3.30.470.160">
    <property type="entry name" value="Inositol polyphosphate kinase"/>
    <property type="match status" value="1"/>
</dbReference>
<dbReference type="InterPro" id="IPR038286">
    <property type="entry name" value="IPK_sf"/>
</dbReference>
<feature type="compositionally biased region" description="Low complexity" evidence="5">
    <location>
        <begin position="383"/>
        <end position="392"/>
    </location>
</feature>
<dbReference type="GO" id="GO:0046854">
    <property type="term" value="P:phosphatidylinositol phosphate biosynthetic process"/>
    <property type="evidence" value="ECO:0007669"/>
    <property type="project" value="TreeGrafter"/>
</dbReference>
<dbReference type="GO" id="GO:0008440">
    <property type="term" value="F:inositol-1,4,5-trisphosphate 3-kinase activity"/>
    <property type="evidence" value="ECO:0007669"/>
    <property type="project" value="TreeGrafter"/>
</dbReference>
<dbReference type="GO" id="GO:0000824">
    <property type="term" value="F:inositol-1,4,5,6-tetrakisphosphate 3-kinase activity"/>
    <property type="evidence" value="ECO:0007669"/>
    <property type="project" value="TreeGrafter"/>
</dbReference>
<feature type="compositionally biased region" description="Basic and acidic residues" evidence="5">
    <location>
        <begin position="393"/>
        <end position="404"/>
    </location>
</feature>
<comment type="similarity">
    <text evidence="1 4">Belongs to the inositol phosphokinase (IPK) family.</text>
</comment>
<dbReference type="GO" id="GO:0005634">
    <property type="term" value="C:nucleus"/>
    <property type="evidence" value="ECO:0007669"/>
    <property type="project" value="TreeGrafter"/>
</dbReference>
<gene>
    <name evidence="6" type="ORF">BT96DRAFT_917576</name>
</gene>
<dbReference type="Proteomes" id="UP000799118">
    <property type="component" value="Unassembled WGS sequence"/>
</dbReference>
<dbReference type="SUPFAM" id="SSF56104">
    <property type="entry name" value="SAICAR synthase-like"/>
    <property type="match status" value="1"/>
</dbReference>
<evidence type="ECO:0000256" key="5">
    <source>
        <dbReference type="SAM" id="MobiDB-lite"/>
    </source>
</evidence>
<dbReference type="PANTHER" id="PTHR12400">
    <property type="entry name" value="INOSITOL POLYPHOSPHATE KINASE"/>
    <property type="match status" value="1"/>
</dbReference>
<dbReference type="OrthoDB" id="2573163at2759"/>
<organism evidence="6 7">
    <name type="scientific">Gymnopus androsaceus JB14</name>
    <dbReference type="NCBI Taxonomy" id="1447944"/>
    <lineage>
        <taxon>Eukaryota</taxon>
        <taxon>Fungi</taxon>
        <taxon>Dikarya</taxon>
        <taxon>Basidiomycota</taxon>
        <taxon>Agaricomycotina</taxon>
        <taxon>Agaricomycetes</taxon>
        <taxon>Agaricomycetidae</taxon>
        <taxon>Agaricales</taxon>
        <taxon>Marasmiineae</taxon>
        <taxon>Omphalotaceae</taxon>
        <taxon>Gymnopus</taxon>
    </lineage>
</organism>
<evidence type="ECO:0000256" key="1">
    <source>
        <dbReference type="ARBA" id="ARBA00007374"/>
    </source>
</evidence>
<sequence length="752" mass="85043">MVEREAPPLLAYIPRYLGVMLLKPSPEGPTEAPRPPLPKAATDGPNMISKHDDDGSDTDQSEMPEVVLDRNRHIVPEWMLRGSRIRSASQSTATGIPPAVRRLKRQALHRSTASSPDLPSSDPGSPMMKPSPLASYPPLVSSELTAPTPMNSPKISMMNGLHPTEKPTSRRNFLVKSASDEDDGFERPELPSSQSENILPHMHSPLFGGRGSTMVNTKLKDHVFSTVLRRLRRHHWLGGAHVDDDGEVADAEGDDSLNVRSRRRRGRKLVSGGPLNRLQRSERDSTNTHLRRVRSESMMASPAKLEALAFEEQRDRYNDAGVEMGVFDMEVEGSPPPNLVQKQTWPNINNTSDLDTNELVPSLMRKRSRSRSLDDGRPRPRRTTLSPTTRMPPLREPEFGHSSDELKDLDSEFARQNHFILMEDLTGRLKHPCVMDLKMGTRQYGMDATAAKKKSQRKKCDRTTSRTLGVRMCGMQVWNVKTQSYFTQDKYMGREIRPEEFTSKLASFLHDGDRLLAYQIPALLQKLYGLARIISRLKGYRFYGCSLLFIYDGDHETQQAYRDLVLETPTSRSKRGESLERDVIASSSDTSSSARVLRRSHSEELLLGPIQKRSVDKRKRGGVDVRLVDFAHTTTGRDWLPYPEDFDKTMPHEVTTSSKGYNADIDPETGLIYARFPPHYPEEADRGFIWGLKNLTLALEQMWNDERKRRFKVLHNDPNCGVKKLPALPTEGREIFDEVFGDDDEDPGMLST</sequence>
<proteinExistence type="inferred from homology"/>
<name>A0A6A4HXQ3_9AGAR</name>
<feature type="region of interest" description="Disordered" evidence="5">
    <location>
        <begin position="262"/>
        <end position="298"/>
    </location>
</feature>
<evidence type="ECO:0000313" key="6">
    <source>
        <dbReference type="EMBL" id="KAE9403319.1"/>
    </source>
</evidence>
<evidence type="ECO:0000256" key="4">
    <source>
        <dbReference type="RuleBase" id="RU363090"/>
    </source>
</evidence>
<feature type="region of interest" description="Disordered" evidence="5">
    <location>
        <begin position="106"/>
        <end position="200"/>
    </location>
</feature>
<dbReference type="InterPro" id="IPR005522">
    <property type="entry name" value="IPK"/>
</dbReference>
<keyword evidence="7" id="KW-1185">Reference proteome</keyword>
<feature type="compositionally biased region" description="Basic and acidic residues" evidence="5">
    <location>
        <begin position="574"/>
        <end position="583"/>
    </location>
</feature>
<dbReference type="GO" id="GO:0005737">
    <property type="term" value="C:cytoplasm"/>
    <property type="evidence" value="ECO:0007669"/>
    <property type="project" value="TreeGrafter"/>
</dbReference>
<dbReference type="AlphaFoldDB" id="A0A6A4HXQ3"/>
<keyword evidence="2 4" id="KW-0808">Transferase</keyword>
<feature type="region of interest" description="Disordered" evidence="5">
    <location>
        <begin position="333"/>
        <end position="404"/>
    </location>
</feature>
<dbReference type="Pfam" id="PF03770">
    <property type="entry name" value="IPK"/>
    <property type="match status" value="1"/>
</dbReference>
<feature type="region of interest" description="Disordered" evidence="5">
    <location>
        <begin position="24"/>
        <end position="61"/>
    </location>
</feature>
<dbReference type="GO" id="GO:0032958">
    <property type="term" value="P:inositol phosphate biosynthetic process"/>
    <property type="evidence" value="ECO:0007669"/>
    <property type="project" value="InterPro"/>
</dbReference>
<dbReference type="PANTHER" id="PTHR12400:SF21">
    <property type="entry name" value="KINASE"/>
    <property type="match status" value="1"/>
</dbReference>
<evidence type="ECO:0000313" key="7">
    <source>
        <dbReference type="Proteomes" id="UP000799118"/>
    </source>
</evidence>
<feature type="region of interest" description="Disordered" evidence="5">
    <location>
        <begin position="572"/>
        <end position="596"/>
    </location>
</feature>
<feature type="compositionally biased region" description="Polar residues" evidence="5">
    <location>
        <begin position="340"/>
        <end position="354"/>
    </location>
</feature>